<evidence type="ECO:0000313" key="3">
    <source>
        <dbReference type="Proteomes" id="UP000824219"/>
    </source>
</evidence>
<dbReference type="EMBL" id="JAHKSW010000006">
    <property type="protein sequence ID" value="KAG7331182.1"/>
    <property type="molecule type" value="Genomic_DNA"/>
</dbReference>
<protein>
    <submittedName>
        <fullName evidence="2">Uncharacterized protein</fullName>
    </submittedName>
</protein>
<organism evidence="2 3">
    <name type="scientific">Hemibagrus wyckioides</name>
    <dbReference type="NCBI Taxonomy" id="337641"/>
    <lineage>
        <taxon>Eukaryota</taxon>
        <taxon>Metazoa</taxon>
        <taxon>Chordata</taxon>
        <taxon>Craniata</taxon>
        <taxon>Vertebrata</taxon>
        <taxon>Euteleostomi</taxon>
        <taxon>Actinopterygii</taxon>
        <taxon>Neopterygii</taxon>
        <taxon>Teleostei</taxon>
        <taxon>Ostariophysi</taxon>
        <taxon>Siluriformes</taxon>
        <taxon>Bagridae</taxon>
        <taxon>Hemibagrus</taxon>
    </lineage>
</organism>
<feature type="region of interest" description="Disordered" evidence="1">
    <location>
        <begin position="94"/>
        <end position="140"/>
    </location>
</feature>
<dbReference type="AlphaFoldDB" id="A0A9D3NZ19"/>
<keyword evidence="3" id="KW-1185">Reference proteome</keyword>
<name>A0A9D3NZ19_9TELE</name>
<reference evidence="2 3" key="1">
    <citation type="submission" date="2021-06" db="EMBL/GenBank/DDBJ databases">
        <title>Chromosome-level genome assembly of the red-tail catfish (Hemibagrus wyckioides).</title>
        <authorList>
            <person name="Shao F."/>
        </authorList>
    </citation>
    <scope>NUCLEOTIDE SEQUENCE [LARGE SCALE GENOMIC DNA]</scope>
    <source>
        <strain evidence="2">EC202008001</strain>
        <tissue evidence="2">Blood</tissue>
    </source>
</reference>
<accession>A0A9D3NZ19</accession>
<gene>
    <name evidence="2" type="ORF">KOW79_005151</name>
</gene>
<proteinExistence type="predicted"/>
<evidence type="ECO:0000313" key="2">
    <source>
        <dbReference type="EMBL" id="KAG7331182.1"/>
    </source>
</evidence>
<sequence length="140" mass="15270">MVYAERQPAQSQDSRACANDQAQVFPMMPLPLTVLFGQQECQRQCSLVIPHKPDGTASHQRAERETVSVRRTAWQPMEHCTLLGSGSERLPRASTLSDAYGCPSPGQAADTAKRRQSPDEAEQLDCQGASDPGRVPCDMG</sequence>
<dbReference type="Proteomes" id="UP000824219">
    <property type="component" value="Linkage Group LG06"/>
</dbReference>
<comment type="caution">
    <text evidence="2">The sequence shown here is derived from an EMBL/GenBank/DDBJ whole genome shotgun (WGS) entry which is preliminary data.</text>
</comment>
<evidence type="ECO:0000256" key="1">
    <source>
        <dbReference type="SAM" id="MobiDB-lite"/>
    </source>
</evidence>